<feature type="binding site" evidence="7">
    <location>
        <position position="246"/>
    </location>
    <ligand>
        <name>FAD</name>
        <dbReference type="ChEBI" id="CHEBI:57692"/>
    </ligand>
</feature>
<keyword evidence="5" id="KW-0560">Oxidoreductase</keyword>
<dbReference type="Pfam" id="PF05199">
    <property type="entry name" value="GMC_oxred_C"/>
    <property type="match status" value="1"/>
</dbReference>
<evidence type="ECO:0000256" key="1">
    <source>
        <dbReference type="ARBA" id="ARBA00001974"/>
    </source>
</evidence>
<evidence type="ECO:0000313" key="11">
    <source>
        <dbReference type="EMBL" id="CEJ90413.1"/>
    </source>
</evidence>
<evidence type="ECO:0000256" key="3">
    <source>
        <dbReference type="ARBA" id="ARBA00022630"/>
    </source>
</evidence>
<dbReference type="PANTHER" id="PTHR11552">
    <property type="entry name" value="GLUCOSE-METHANOL-CHOLINE GMC OXIDOREDUCTASE"/>
    <property type="match status" value="1"/>
</dbReference>
<accession>A0A0A1TIU9</accession>
<evidence type="ECO:0000313" key="12">
    <source>
        <dbReference type="Proteomes" id="UP000039046"/>
    </source>
</evidence>
<dbReference type="InterPro" id="IPR007867">
    <property type="entry name" value="GMC_OxRtase_C"/>
</dbReference>
<dbReference type="GO" id="GO:0050660">
    <property type="term" value="F:flavin adenine dinucleotide binding"/>
    <property type="evidence" value="ECO:0007669"/>
    <property type="project" value="InterPro"/>
</dbReference>
<evidence type="ECO:0000256" key="4">
    <source>
        <dbReference type="ARBA" id="ARBA00022827"/>
    </source>
</evidence>
<dbReference type="PIRSF" id="PIRSF000137">
    <property type="entry name" value="Alcohol_oxidase"/>
    <property type="match status" value="1"/>
</dbReference>
<gene>
    <name evidence="11" type="ORF">VHEMI06201</name>
</gene>
<feature type="active site" description="Proton acceptor" evidence="6">
    <location>
        <position position="585"/>
    </location>
</feature>
<evidence type="ECO:0000259" key="10">
    <source>
        <dbReference type="PROSITE" id="PS00624"/>
    </source>
</evidence>
<comment type="similarity">
    <text evidence="2 8">Belongs to the GMC oxidoreductase family.</text>
</comment>
<keyword evidence="12" id="KW-1185">Reference proteome</keyword>
<dbReference type="EMBL" id="CDHN01000003">
    <property type="protein sequence ID" value="CEJ90413.1"/>
    <property type="molecule type" value="Genomic_DNA"/>
</dbReference>
<dbReference type="Gene3D" id="3.30.560.10">
    <property type="entry name" value="Glucose Oxidase, domain 3"/>
    <property type="match status" value="1"/>
</dbReference>
<dbReference type="PROSITE" id="PS00624">
    <property type="entry name" value="GMC_OXRED_2"/>
    <property type="match status" value="1"/>
</dbReference>
<dbReference type="Pfam" id="PF00732">
    <property type="entry name" value="GMC_oxred_N"/>
    <property type="match status" value="1"/>
</dbReference>
<feature type="domain" description="Glucose-methanol-choline oxidoreductase N-terminal" evidence="10">
    <location>
        <begin position="285"/>
        <end position="299"/>
    </location>
</feature>
<proteinExistence type="inferred from homology"/>
<organism evidence="11 12">
    <name type="scientific">[Torrubiella] hemipterigena</name>
    <dbReference type="NCBI Taxonomy" id="1531966"/>
    <lineage>
        <taxon>Eukaryota</taxon>
        <taxon>Fungi</taxon>
        <taxon>Dikarya</taxon>
        <taxon>Ascomycota</taxon>
        <taxon>Pezizomycotina</taxon>
        <taxon>Sordariomycetes</taxon>
        <taxon>Hypocreomycetidae</taxon>
        <taxon>Hypocreales</taxon>
        <taxon>Clavicipitaceae</taxon>
        <taxon>Clavicipitaceae incertae sedis</taxon>
        <taxon>'Torrubiella' clade</taxon>
    </lineage>
</organism>
<feature type="binding site" evidence="7">
    <location>
        <position position="98"/>
    </location>
    <ligand>
        <name>FAD</name>
        <dbReference type="ChEBI" id="CHEBI:57692"/>
    </ligand>
</feature>
<dbReference type="SUPFAM" id="SSF54373">
    <property type="entry name" value="FAD-linked reductases, C-terminal domain"/>
    <property type="match status" value="1"/>
</dbReference>
<reference evidence="11 12" key="1">
    <citation type="journal article" date="2015" name="Genome Announc.">
        <title>Draft Genome Sequence and Gene Annotation of the Entomopathogenic Fungus Verticillium hemipterigenum.</title>
        <authorList>
            <person name="Horn F."/>
            <person name="Habel A."/>
            <person name="Scharf D.H."/>
            <person name="Dworschak J."/>
            <person name="Brakhage A.A."/>
            <person name="Guthke R."/>
            <person name="Hertweck C."/>
            <person name="Linde J."/>
        </authorList>
    </citation>
    <scope>NUCLEOTIDE SEQUENCE [LARGE SCALE GENOMIC DNA]</scope>
</reference>
<dbReference type="HOGENOM" id="CLU_002865_6_1_1"/>
<dbReference type="GO" id="GO:0016614">
    <property type="term" value="F:oxidoreductase activity, acting on CH-OH group of donors"/>
    <property type="evidence" value="ECO:0007669"/>
    <property type="project" value="InterPro"/>
</dbReference>
<dbReference type="InterPro" id="IPR012132">
    <property type="entry name" value="GMC_OxRdtase"/>
</dbReference>
<feature type="domain" description="Glucose-methanol-choline oxidoreductase N-terminal" evidence="9">
    <location>
        <begin position="96"/>
        <end position="119"/>
    </location>
</feature>
<feature type="binding site" evidence="7">
    <location>
        <begin position="539"/>
        <end position="540"/>
    </location>
    <ligand>
        <name>FAD</name>
        <dbReference type="ChEBI" id="CHEBI:57692"/>
    </ligand>
</feature>
<evidence type="ECO:0000259" key="9">
    <source>
        <dbReference type="PROSITE" id="PS00623"/>
    </source>
</evidence>
<dbReference type="PROSITE" id="PS00623">
    <property type="entry name" value="GMC_OXRED_1"/>
    <property type="match status" value="1"/>
</dbReference>
<feature type="active site" description="Proton donor" evidence="6">
    <location>
        <position position="540"/>
    </location>
</feature>
<name>A0A0A1TIU9_9HYPO</name>
<dbReference type="SUPFAM" id="SSF51905">
    <property type="entry name" value="FAD/NAD(P)-binding domain"/>
    <property type="match status" value="1"/>
</dbReference>
<dbReference type="Gene3D" id="3.50.50.60">
    <property type="entry name" value="FAD/NAD(P)-binding domain"/>
    <property type="match status" value="1"/>
</dbReference>
<protein>
    <recommendedName>
        <fullName evidence="9 10">Glucose-methanol-choline oxidoreductase N-terminal domain-containing protein</fullName>
    </recommendedName>
</protein>
<dbReference type="InterPro" id="IPR036188">
    <property type="entry name" value="FAD/NAD-bd_sf"/>
</dbReference>
<evidence type="ECO:0000256" key="7">
    <source>
        <dbReference type="PIRSR" id="PIRSR000137-2"/>
    </source>
</evidence>
<dbReference type="PANTHER" id="PTHR11552:SF201">
    <property type="entry name" value="GLUCOSE-METHANOL-CHOLINE OXIDOREDUCTASE N-TERMINAL DOMAIN-CONTAINING PROTEIN"/>
    <property type="match status" value="1"/>
</dbReference>
<keyword evidence="4 7" id="KW-0274">FAD</keyword>
<evidence type="ECO:0000256" key="6">
    <source>
        <dbReference type="PIRSR" id="PIRSR000137-1"/>
    </source>
</evidence>
<evidence type="ECO:0000256" key="2">
    <source>
        <dbReference type="ARBA" id="ARBA00010790"/>
    </source>
</evidence>
<comment type="cofactor">
    <cofactor evidence="1 7">
        <name>FAD</name>
        <dbReference type="ChEBI" id="CHEBI:57692"/>
    </cofactor>
</comment>
<feature type="binding site" evidence="7">
    <location>
        <position position="102"/>
    </location>
    <ligand>
        <name>FAD</name>
        <dbReference type="ChEBI" id="CHEBI:57692"/>
    </ligand>
</feature>
<dbReference type="OrthoDB" id="269227at2759"/>
<dbReference type="STRING" id="1531966.A0A0A1TIU9"/>
<dbReference type="InterPro" id="IPR000172">
    <property type="entry name" value="GMC_OxRdtase_N"/>
</dbReference>
<dbReference type="Proteomes" id="UP000039046">
    <property type="component" value="Unassembled WGS sequence"/>
</dbReference>
<sequence>MAHALPIVHSADDFCSKPFDYLIIGGGTAGLAIAARLAERSNLTIGVVEAGVAALGEELIDIPAYYGRSLGGKHDWCHETAPQPGLGGRSLSWPRGKVLGGTSALNFMTWVRASREDYDAWESLGNLGWGWDSLLPFFKKSETFHPPSQALREKYDVTHNPDVFGTSGPVQISYNEEYSASHALWHDTLNSLGVKTNPSHHSGSNIGVWTNINTVDPRVYERSYSATYLSGVELNNNLHIITSASVKHINLASNETGHQATGVCFEWNGQEYHASAKHEVIVSAGSAKSPQVLEQSGIGRRDILEAAGVPVLVDSPMVGENLQDHIMLTTIFEVDPSLSNPDDLNTDSQVAAAAAEAYKRSRCGPLTILPCSICYIPLKQIASRETLQAMNTKANQSTAWHPDKAKIMNERFNGDTNTGQIEYIFDLGNWSVFFKGEEGKKYGTMLQILQYPHSLGSVHIRAKGEEDGGHPLIDPGYYSGTHGDLDVDVMLECSHFLDKIVKTEPLSKIIRGPAAPGPGVIGDDAKMRNWIINNTVIDWHPVGTCGMGGRGGIQAGVVDERLRVYGVKGLRVADASIMPLQISAHLQATVYAIAEKAAHMILEDLDNST</sequence>
<evidence type="ECO:0000256" key="5">
    <source>
        <dbReference type="ARBA" id="ARBA00023002"/>
    </source>
</evidence>
<dbReference type="AlphaFoldDB" id="A0A0A1TIU9"/>
<keyword evidence="3 8" id="KW-0285">Flavoprotein</keyword>
<evidence type="ECO:0000256" key="8">
    <source>
        <dbReference type="RuleBase" id="RU003968"/>
    </source>
</evidence>